<feature type="transmembrane region" description="Helical" evidence="1">
    <location>
        <begin position="106"/>
        <end position="124"/>
    </location>
</feature>
<dbReference type="OrthoDB" id="850482at2"/>
<protein>
    <submittedName>
        <fullName evidence="2">Uncharacterized protein</fullName>
    </submittedName>
</protein>
<keyword evidence="1" id="KW-1133">Transmembrane helix</keyword>
<evidence type="ECO:0000256" key="1">
    <source>
        <dbReference type="SAM" id="Phobius"/>
    </source>
</evidence>
<sequence length="248" mass="28697">MPSQENFISEQDTEGRQKSHQIYLKASNFNKIIYYSFLVQLLFNLIYIISKELGHERLYGIGKFYFDFEESVPTYFSSIILLLAAILLAIIRNVKSKLSDPFSTHWMIISILFAILSVDEIAGFHEIIIDPINNSFHFSGYWRFSWVIPALIFLLIFIISYLKFLNSLPSKYRKGFIFSGFIYVLGAVGIEMISAKLFINDKSSANDLIYNLVITLEETFEMLGVMIFITVLLSYIKSMKYEISISLK</sequence>
<dbReference type="Proteomes" id="UP000199226">
    <property type="component" value="Unassembled WGS sequence"/>
</dbReference>
<dbReference type="RefSeq" id="WP_090705211.1">
    <property type="nucleotide sequence ID" value="NZ_FNHH01000017.1"/>
</dbReference>
<evidence type="ECO:0000313" key="3">
    <source>
        <dbReference type="Proteomes" id="UP000199226"/>
    </source>
</evidence>
<reference evidence="3" key="1">
    <citation type="submission" date="2016-10" db="EMBL/GenBank/DDBJ databases">
        <authorList>
            <person name="Varghese N."/>
            <person name="Submissions S."/>
        </authorList>
    </citation>
    <scope>NUCLEOTIDE SEQUENCE [LARGE SCALE GENOMIC DNA]</scope>
    <source>
        <strain evidence="3">DSM 24536</strain>
    </source>
</reference>
<feature type="transmembrane region" description="Helical" evidence="1">
    <location>
        <begin position="75"/>
        <end position="94"/>
    </location>
</feature>
<organism evidence="2 3">
    <name type="scientific">Daejeonella rubra</name>
    <dbReference type="NCBI Taxonomy" id="990371"/>
    <lineage>
        <taxon>Bacteria</taxon>
        <taxon>Pseudomonadati</taxon>
        <taxon>Bacteroidota</taxon>
        <taxon>Sphingobacteriia</taxon>
        <taxon>Sphingobacteriales</taxon>
        <taxon>Sphingobacteriaceae</taxon>
        <taxon>Daejeonella</taxon>
    </lineage>
</organism>
<keyword evidence="1" id="KW-0472">Membrane</keyword>
<feature type="transmembrane region" description="Helical" evidence="1">
    <location>
        <begin position="32"/>
        <end position="50"/>
    </location>
</feature>
<accession>A0A1G9UMR2</accession>
<keyword evidence="1" id="KW-0812">Transmembrane</keyword>
<proteinExistence type="predicted"/>
<dbReference type="AlphaFoldDB" id="A0A1G9UMR2"/>
<feature type="transmembrane region" description="Helical" evidence="1">
    <location>
        <begin position="176"/>
        <end position="199"/>
    </location>
</feature>
<name>A0A1G9UMR2_9SPHI</name>
<dbReference type="EMBL" id="FNHH01000017">
    <property type="protein sequence ID" value="SDM61206.1"/>
    <property type="molecule type" value="Genomic_DNA"/>
</dbReference>
<gene>
    <name evidence="2" type="ORF">SAMN05421813_11710</name>
</gene>
<evidence type="ECO:0000313" key="2">
    <source>
        <dbReference type="EMBL" id="SDM61206.1"/>
    </source>
</evidence>
<feature type="transmembrane region" description="Helical" evidence="1">
    <location>
        <begin position="144"/>
        <end position="164"/>
    </location>
</feature>
<feature type="transmembrane region" description="Helical" evidence="1">
    <location>
        <begin position="219"/>
        <end position="236"/>
    </location>
</feature>
<keyword evidence="3" id="KW-1185">Reference proteome</keyword>